<evidence type="ECO:0000256" key="15">
    <source>
        <dbReference type="ARBA" id="ARBA00023170"/>
    </source>
</evidence>
<keyword evidence="9" id="KW-0677">Repeat</keyword>
<keyword evidence="14 20" id="KW-0472">Membrane</keyword>
<evidence type="ECO:0000256" key="5">
    <source>
        <dbReference type="ARBA" id="ARBA00022614"/>
    </source>
</evidence>
<organism evidence="22 23">
    <name type="scientific">Malus domestica</name>
    <name type="common">Apple</name>
    <name type="synonym">Pyrus malus</name>
    <dbReference type="NCBI Taxonomy" id="3750"/>
    <lineage>
        <taxon>Eukaryota</taxon>
        <taxon>Viridiplantae</taxon>
        <taxon>Streptophyta</taxon>
        <taxon>Embryophyta</taxon>
        <taxon>Tracheophyta</taxon>
        <taxon>Spermatophyta</taxon>
        <taxon>Magnoliopsida</taxon>
        <taxon>eudicotyledons</taxon>
        <taxon>Gunneridae</taxon>
        <taxon>Pentapetalae</taxon>
        <taxon>rosids</taxon>
        <taxon>fabids</taxon>
        <taxon>Rosales</taxon>
        <taxon>Rosaceae</taxon>
        <taxon>Amygdaloideae</taxon>
        <taxon>Maleae</taxon>
        <taxon>Malus</taxon>
    </lineage>
</organism>
<evidence type="ECO:0000256" key="18">
    <source>
        <dbReference type="ARBA" id="ARBA00048679"/>
    </source>
</evidence>
<feature type="domain" description="Protein kinase" evidence="21">
    <location>
        <begin position="933"/>
        <end position="1198"/>
    </location>
</feature>
<evidence type="ECO:0000259" key="21">
    <source>
        <dbReference type="PROSITE" id="PS50011"/>
    </source>
</evidence>
<dbReference type="PANTHER" id="PTHR48006">
    <property type="entry name" value="LEUCINE-RICH REPEAT-CONTAINING PROTEIN DDB_G0281931-RELATED"/>
    <property type="match status" value="1"/>
</dbReference>
<evidence type="ECO:0000256" key="17">
    <source>
        <dbReference type="ARBA" id="ARBA00047899"/>
    </source>
</evidence>
<reference evidence="22 23" key="1">
    <citation type="submission" date="2018-10" db="EMBL/GenBank/DDBJ databases">
        <title>A high-quality apple genome assembly.</title>
        <authorList>
            <person name="Hu J."/>
        </authorList>
    </citation>
    <scope>NUCLEOTIDE SEQUENCE [LARGE SCALE GENOMIC DNA]</scope>
    <source>
        <strain evidence="23">cv. HFTH1</strain>
        <tissue evidence="22">Young leaf</tissue>
    </source>
</reference>
<evidence type="ECO:0000313" key="23">
    <source>
        <dbReference type="Proteomes" id="UP000290289"/>
    </source>
</evidence>
<dbReference type="SUPFAM" id="SSF52058">
    <property type="entry name" value="L domain-like"/>
    <property type="match status" value="1"/>
</dbReference>
<keyword evidence="8" id="KW-0732">Signal</keyword>
<dbReference type="GO" id="GO:0004674">
    <property type="term" value="F:protein serine/threonine kinase activity"/>
    <property type="evidence" value="ECO:0007669"/>
    <property type="project" value="UniProtKB-KW"/>
</dbReference>
<dbReference type="GO" id="GO:0005524">
    <property type="term" value="F:ATP binding"/>
    <property type="evidence" value="ECO:0007669"/>
    <property type="project" value="UniProtKB-KW"/>
</dbReference>
<keyword evidence="4" id="KW-0597">Phosphoprotein</keyword>
<evidence type="ECO:0000256" key="4">
    <source>
        <dbReference type="ARBA" id="ARBA00022553"/>
    </source>
</evidence>
<evidence type="ECO:0000313" key="22">
    <source>
        <dbReference type="EMBL" id="RXH98752.1"/>
    </source>
</evidence>
<comment type="catalytic activity">
    <reaction evidence="18">
        <text>L-seryl-[protein] + ATP = O-phospho-L-seryl-[protein] + ADP + H(+)</text>
        <dbReference type="Rhea" id="RHEA:17989"/>
        <dbReference type="Rhea" id="RHEA-COMP:9863"/>
        <dbReference type="Rhea" id="RHEA-COMP:11604"/>
        <dbReference type="ChEBI" id="CHEBI:15378"/>
        <dbReference type="ChEBI" id="CHEBI:29999"/>
        <dbReference type="ChEBI" id="CHEBI:30616"/>
        <dbReference type="ChEBI" id="CHEBI:83421"/>
        <dbReference type="ChEBI" id="CHEBI:456216"/>
        <dbReference type="EC" id="2.7.11.1"/>
    </reaction>
</comment>
<keyword evidence="15" id="KW-0675">Receptor</keyword>
<feature type="transmembrane region" description="Helical" evidence="20">
    <location>
        <begin position="1092"/>
        <end position="1110"/>
    </location>
</feature>
<dbReference type="Pfam" id="PF00560">
    <property type="entry name" value="LRR_1"/>
    <property type="match status" value="2"/>
</dbReference>
<comment type="subcellular location">
    <subcellularLocation>
        <location evidence="1">Membrane</location>
        <topology evidence="1">Single-pass type I membrane protein</topology>
    </subcellularLocation>
</comment>
<dbReference type="AlphaFoldDB" id="A0A498JZ49"/>
<keyword evidence="23" id="KW-1185">Reference proteome</keyword>
<dbReference type="FunFam" id="3.30.200.20:FF:000140">
    <property type="entry name" value="Leucine-rich repeat receptor-like protein kinase"/>
    <property type="match status" value="1"/>
</dbReference>
<dbReference type="PANTHER" id="PTHR48006:SF34">
    <property type="entry name" value="OS08G0203700 PROTEIN"/>
    <property type="match status" value="1"/>
</dbReference>
<evidence type="ECO:0000256" key="20">
    <source>
        <dbReference type="SAM" id="Phobius"/>
    </source>
</evidence>
<evidence type="ECO:0000256" key="13">
    <source>
        <dbReference type="ARBA" id="ARBA00022989"/>
    </source>
</evidence>
<proteinExistence type="predicted"/>
<dbReference type="InterPro" id="IPR032675">
    <property type="entry name" value="LRR_dom_sf"/>
</dbReference>
<keyword evidence="12" id="KW-0067">ATP-binding</keyword>
<feature type="compositionally biased region" description="Polar residues" evidence="19">
    <location>
        <begin position="1236"/>
        <end position="1245"/>
    </location>
</feature>
<evidence type="ECO:0000256" key="1">
    <source>
        <dbReference type="ARBA" id="ARBA00004479"/>
    </source>
</evidence>
<evidence type="ECO:0000256" key="11">
    <source>
        <dbReference type="ARBA" id="ARBA00022777"/>
    </source>
</evidence>
<dbReference type="Gene3D" id="3.30.200.20">
    <property type="entry name" value="Phosphorylase Kinase, domain 1"/>
    <property type="match status" value="1"/>
</dbReference>
<evidence type="ECO:0000256" key="10">
    <source>
        <dbReference type="ARBA" id="ARBA00022741"/>
    </source>
</evidence>
<keyword evidence="5" id="KW-0433">Leucine-rich repeat</keyword>
<dbReference type="SUPFAM" id="SSF56112">
    <property type="entry name" value="Protein kinase-like (PK-like)"/>
    <property type="match status" value="2"/>
</dbReference>
<dbReference type="InterPro" id="IPR021720">
    <property type="entry name" value="Malectin_dom"/>
</dbReference>
<dbReference type="Pfam" id="PF07714">
    <property type="entry name" value="PK_Tyr_Ser-Thr"/>
    <property type="match status" value="1"/>
</dbReference>
<dbReference type="Proteomes" id="UP000290289">
    <property type="component" value="Chromosome 5"/>
</dbReference>
<keyword evidence="11" id="KW-0418">Kinase</keyword>
<dbReference type="InterPro" id="IPR001245">
    <property type="entry name" value="Ser-Thr/Tyr_kinase_cat_dom"/>
</dbReference>
<sequence>MHDSASRNISVGRLSSRRRGEQVLHMYNMKMKLMLRIPLLCFLSCFWFQLSSAQNATTDPSEVRALNSIFEQWDTQAVPGQWNISGEPCSGFAIDGTDIESDDMNPALVCNCSYDNNATCHITQLSVLTLNKRGVFPEEFVALRYLTFLEINKNYFTGPLPAFIGNMSALTSLSIGVNSFSGPIPKELGNLKELTYLDIGSNNFSGTLPPELGNLVKLEYLYMDSSGLGGEIPSTFAKLTNMQVLWASDSPFSGKIPDFIGNWTQLYNLRFEGNSFEGPIPTSFSKLTSLNYLLISDIYNGSSTLDFLKNLYNLIHLKLRNALITGTIPSDIGEYQSLQTLDLSFNNLTGQLPSSLFTMSYLTSLFLGNNSLSGPLPSQKGYQLQTMNLVVNNFTFDNANFSVKCGGKQMTGSDGILYETEDSALGPSTFNVTSTKKWAVSNAGLFYGRNNQSFLVNTHAQVTGTDVTPELFHSSRESPGSLRYYGLGLENGPYTVTLHFAETVYENRTSQTWKSLGRRVFDIYIQGTRRTKDFDISKEAGGVNRAVVRKFNVSVSENYLEIHLFWAGKGTCCIPNDGHYGPLIAAVHAASDFTPTVSGLPPTTPGKKSKTGLIVGIAVLVGVVSFLLIFAILYMRRKKTEKEDDEDILGLGPRPYTFSYVELRTATEDFNPSNKLGEGGYGPVYKGTLSDGRVVAVKQLSVSSHQGKSQFVSEIATISAVQHRNLVKLYGCCIEGRHRILVYEYLVNKSLDQALFGTSNLHLDWPTRFNILLGTARGFAYLHEESRPRIVHRDVKASNILLDAELSPKISDFGLAKLYDDEKTHISTRVAGTIGYLAPEYAMFGHLTEKADVFGFGVVVLEILSGRPNSYNNLYPEKISLIEWVWTLHENDQTLGLVDPRLTEFDETEATRLIRVALMCTQGSPMARPSMSRVVAMLSGDIDIGTVMSKPSYLTDYDFKDVTTSLTSRFLVEDDIPSTSSKGSNVRLNYQSRGSNASGANTLWIDHAPSVNVTQSLLAEIRGEGRPRIVHLDVKVINILLDVELPPKISNFGLAKLYDDEKTHISTQVARTIGYLAPEYAMRGHLTYKADVFGFGVVALNCIPLALFWHCCEKLIHPFLGPWHNVFQTWTLQENDQILGMVDSRLTEFDKTEATRLIRTTLLCTQASPMTRPSMSHVVAMLSRDIDIGIVMSKSSYLTHYDFKDVTTLSTGSFLMKDDTPSTASKHSNDRLNYQPEGNNASDANTPVVDLAPSPVNVTQSLLVGIIKEGR</sequence>
<dbReference type="PROSITE" id="PS00108">
    <property type="entry name" value="PROTEIN_KINASE_ST"/>
    <property type="match status" value="2"/>
</dbReference>
<gene>
    <name evidence="22" type="ORF">DVH24_011077</name>
</gene>
<protein>
    <recommendedName>
        <fullName evidence="2">non-specific serine/threonine protein kinase</fullName>
        <ecNumber evidence="2">2.7.11.1</ecNumber>
    </recommendedName>
</protein>
<dbReference type="FunFam" id="1.10.510.10:FF:000044">
    <property type="entry name" value="Putative LRR receptor-like serine/threonine-protein kinase"/>
    <property type="match status" value="1"/>
</dbReference>
<evidence type="ECO:0000256" key="3">
    <source>
        <dbReference type="ARBA" id="ARBA00022527"/>
    </source>
</evidence>
<dbReference type="Pfam" id="PF11721">
    <property type="entry name" value="Malectin"/>
    <property type="match status" value="1"/>
</dbReference>
<dbReference type="CDD" id="cd14066">
    <property type="entry name" value="STKc_IRAK"/>
    <property type="match status" value="1"/>
</dbReference>
<evidence type="ECO:0000256" key="7">
    <source>
        <dbReference type="ARBA" id="ARBA00022692"/>
    </source>
</evidence>
<comment type="catalytic activity">
    <reaction evidence="17">
        <text>L-threonyl-[protein] + ATP = O-phospho-L-threonyl-[protein] + ADP + H(+)</text>
        <dbReference type="Rhea" id="RHEA:46608"/>
        <dbReference type="Rhea" id="RHEA-COMP:11060"/>
        <dbReference type="Rhea" id="RHEA-COMP:11605"/>
        <dbReference type="ChEBI" id="CHEBI:15378"/>
        <dbReference type="ChEBI" id="CHEBI:30013"/>
        <dbReference type="ChEBI" id="CHEBI:30616"/>
        <dbReference type="ChEBI" id="CHEBI:61977"/>
        <dbReference type="ChEBI" id="CHEBI:456216"/>
        <dbReference type="EC" id="2.7.11.1"/>
    </reaction>
</comment>
<evidence type="ECO:0000256" key="14">
    <source>
        <dbReference type="ARBA" id="ARBA00023136"/>
    </source>
</evidence>
<dbReference type="EMBL" id="RDQH01000331">
    <property type="protein sequence ID" value="RXH98752.1"/>
    <property type="molecule type" value="Genomic_DNA"/>
</dbReference>
<evidence type="ECO:0000256" key="2">
    <source>
        <dbReference type="ARBA" id="ARBA00012513"/>
    </source>
</evidence>
<evidence type="ECO:0000256" key="16">
    <source>
        <dbReference type="ARBA" id="ARBA00023180"/>
    </source>
</evidence>
<dbReference type="SMART" id="SM00220">
    <property type="entry name" value="S_TKc"/>
    <property type="match status" value="1"/>
</dbReference>
<dbReference type="GO" id="GO:0005886">
    <property type="term" value="C:plasma membrane"/>
    <property type="evidence" value="ECO:0007669"/>
    <property type="project" value="TreeGrafter"/>
</dbReference>
<dbReference type="FunFam" id="3.80.10.10:FF:000766">
    <property type="entry name" value="Os05g0263100 protein"/>
    <property type="match status" value="1"/>
</dbReference>
<evidence type="ECO:0000256" key="9">
    <source>
        <dbReference type="ARBA" id="ARBA00022737"/>
    </source>
</evidence>
<comment type="caution">
    <text evidence="22">The sequence shown here is derived from an EMBL/GenBank/DDBJ whole genome shotgun (WGS) entry which is preliminary data.</text>
</comment>
<keyword evidence="13 20" id="KW-1133">Transmembrane helix</keyword>
<keyword evidence="10" id="KW-0547">Nucleotide-binding</keyword>
<dbReference type="Gene3D" id="2.60.120.430">
    <property type="entry name" value="Galactose-binding lectin"/>
    <property type="match status" value="1"/>
</dbReference>
<feature type="domain" description="Protein kinase" evidence="21">
    <location>
        <begin position="670"/>
        <end position="944"/>
    </location>
</feature>
<dbReference type="InterPro" id="IPR001611">
    <property type="entry name" value="Leu-rich_rpt"/>
</dbReference>
<evidence type="ECO:0000256" key="19">
    <source>
        <dbReference type="SAM" id="MobiDB-lite"/>
    </source>
</evidence>
<dbReference type="InterPro" id="IPR008271">
    <property type="entry name" value="Ser/Thr_kinase_AS"/>
</dbReference>
<dbReference type="PROSITE" id="PS50011">
    <property type="entry name" value="PROTEIN_KINASE_DOM"/>
    <property type="match status" value="2"/>
</dbReference>
<keyword evidence="3" id="KW-0723">Serine/threonine-protein kinase</keyword>
<dbReference type="InterPro" id="IPR011009">
    <property type="entry name" value="Kinase-like_dom_sf"/>
</dbReference>
<evidence type="ECO:0000256" key="12">
    <source>
        <dbReference type="ARBA" id="ARBA00022840"/>
    </source>
</evidence>
<evidence type="ECO:0000256" key="6">
    <source>
        <dbReference type="ARBA" id="ARBA00022679"/>
    </source>
</evidence>
<feature type="region of interest" description="Disordered" evidence="19">
    <location>
        <begin position="1220"/>
        <end position="1246"/>
    </location>
</feature>
<dbReference type="FunFam" id="2.60.120.430:FF:000002">
    <property type="entry name" value="Leucine-rich repeat receptor-like protein kinase"/>
    <property type="match status" value="1"/>
</dbReference>
<dbReference type="Pfam" id="PF00069">
    <property type="entry name" value="Pkinase"/>
    <property type="match status" value="1"/>
</dbReference>
<dbReference type="InterPro" id="IPR051824">
    <property type="entry name" value="LRR_Rcpt-Like_S/T_Kinase"/>
</dbReference>
<evidence type="ECO:0000256" key="8">
    <source>
        <dbReference type="ARBA" id="ARBA00022729"/>
    </source>
</evidence>
<dbReference type="Gene3D" id="1.10.510.10">
    <property type="entry name" value="Transferase(Phosphotransferase) domain 1"/>
    <property type="match status" value="2"/>
</dbReference>
<keyword evidence="16" id="KW-0325">Glycoprotein</keyword>
<keyword evidence="7 20" id="KW-0812">Transmembrane</keyword>
<dbReference type="InterPro" id="IPR000719">
    <property type="entry name" value="Prot_kinase_dom"/>
</dbReference>
<keyword evidence="6" id="KW-0808">Transferase</keyword>
<accession>A0A498JZ49</accession>
<feature type="transmembrane region" description="Helical" evidence="20">
    <location>
        <begin position="613"/>
        <end position="634"/>
    </location>
</feature>
<name>A0A498JZ49_MALDO</name>
<dbReference type="Gene3D" id="3.80.10.10">
    <property type="entry name" value="Ribonuclease Inhibitor"/>
    <property type="match status" value="2"/>
</dbReference>
<dbReference type="EC" id="2.7.11.1" evidence="2"/>